<keyword evidence="3" id="KW-0106">Calcium</keyword>
<feature type="compositionally biased region" description="Low complexity" evidence="4">
    <location>
        <begin position="33"/>
        <end position="48"/>
    </location>
</feature>
<evidence type="ECO:0000256" key="2">
    <source>
        <dbReference type="ARBA" id="ARBA00022737"/>
    </source>
</evidence>
<dbReference type="Gene3D" id="1.10.238.10">
    <property type="entry name" value="EF-hand"/>
    <property type="match status" value="2"/>
</dbReference>
<dbReference type="PROSITE" id="PS00018">
    <property type="entry name" value="EF_HAND_1"/>
    <property type="match status" value="3"/>
</dbReference>
<dbReference type="SMART" id="SM00054">
    <property type="entry name" value="EFh"/>
    <property type="match status" value="4"/>
</dbReference>
<dbReference type="Pfam" id="PF13499">
    <property type="entry name" value="EF-hand_7"/>
    <property type="match status" value="2"/>
</dbReference>
<evidence type="ECO:0000313" key="6">
    <source>
        <dbReference type="EMBL" id="KAK4373736.1"/>
    </source>
</evidence>
<accession>A0AAE1VRC6</accession>
<evidence type="ECO:0000256" key="1">
    <source>
        <dbReference type="ARBA" id="ARBA00022723"/>
    </source>
</evidence>
<dbReference type="InterPro" id="IPR039647">
    <property type="entry name" value="EF_hand_pair_protein_CML-like"/>
</dbReference>
<dbReference type="AlphaFoldDB" id="A0AAE1VRC6"/>
<keyword evidence="2" id="KW-0677">Repeat</keyword>
<dbReference type="EMBL" id="JAVYJV010000004">
    <property type="protein sequence ID" value="KAK4373736.1"/>
    <property type="molecule type" value="Genomic_DNA"/>
</dbReference>
<dbReference type="InterPro" id="IPR018247">
    <property type="entry name" value="EF_Hand_1_Ca_BS"/>
</dbReference>
<keyword evidence="7" id="KW-1185">Reference proteome</keyword>
<feature type="domain" description="EF-hand" evidence="5">
    <location>
        <begin position="80"/>
        <end position="115"/>
    </location>
</feature>
<dbReference type="FunFam" id="1.10.238.10:FF:000001">
    <property type="entry name" value="Calmodulin 1"/>
    <property type="match status" value="1"/>
</dbReference>
<evidence type="ECO:0000256" key="3">
    <source>
        <dbReference type="ARBA" id="ARBA00022837"/>
    </source>
</evidence>
<evidence type="ECO:0000256" key="4">
    <source>
        <dbReference type="SAM" id="MobiDB-lite"/>
    </source>
</evidence>
<keyword evidence="1" id="KW-0479">Metal-binding</keyword>
<gene>
    <name evidence="6" type="ORF">RND71_009120</name>
</gene>
<evidence type="ECO:0000259" key="5">
    <source>
        <dbReference type="PROSITE" id="PS50222"/>
    </source>
</evidence>
<sequence>MLSSSLHSICIFSAMKFPTKFFKSNKKTRSDDPSFSSVTTSSSSSSLEESSHNKVTNNGGVSTPTSGLPTLSNQISADAGVYSDLVKAFSVIDRDGDGKIRKEQLEVILSRVGGKSPPSEEELMLLINEVDKNGDGCISLEDFGLISSAFEPPPQATTTEDAGELKDAFDFFDEDHDGKITAEELFNVFRMIGDSRCTLEECKRMIASVDKNGDGFVCFEDFCLMMEQQR</sequence>
<dbReference type="InterPro" id="IPR002048">
    <property type="entry name" value="EF_hand_dom"/>
</dbReference>
<protein>
    <recommendedName>
        <fullName evidence="5">EF-hand domain-containing protein</fullName>
    </recommendedName>
</protein>
<feature type="domain" description="EF-hand" evidence="5">
    <location>
        <begin position="160"/>
        <end position="195"/>
    </location>
</feature>
<feature type="region of interest" description="Disordered" evidence="4">
    <location>
        <begin position="25"/>
        <end position="67"/>
    </location>
</feature>
<dbReference type="SUPFAM" id="SSF47473">
    <property type="entry name" value="EF-hand"/>
    <property type="match status" value="1"/>
</dbReference>
<evidence type="ECO:0000313" key="7">
    <source>
        <dbReference type="Proteomes" id="UP001291623"/>
    </source>
</evidence>
<reference evidence="6" key="1">
    <citation type="submission" date="2023-12" db="EMBL/GenBank/DDBJ databases">
        <title>Genome assembly of Anisodus tanguticus.</title>
        <authorList>
            <person name="Wang Y.-J."/>
        </authorList>
    </citation>
    <scope>NUCLEOTIDE SEQUENCE</scope>
    <source>
        <strain evidence="6">KB-2021</strain>
        <tissue evidence="6">Leaf</tissue>
    </source>
</reference>
<dbReference type="Proteomes" id="UP001291623">
    <property type="component" value="Unassembled WGS sequence"/>
</dbReference>
<dbReference type="GO" id="GO:0005509">
    <property type="term" value="F:calcium ion binding"/>
    <property type="evidence" value="ECO:0007669"/>
    <property type="project" value="InterPro"/>
</dbReference>
<dbReference type="PROSITE" id="PS50222">
    <property type="entry name" value="EF_HAND_2"/>
    <property type="match status" value="4"/>
</dbReference>
<name>A0AAE1VRC6_9SOLA</name>
<feature type="domain" description="EF-hand" evidence="5">
    <location>
        <begin position="118"/>
        <end position="153"/>
    </location>
</feature>
<dbReference type="InterPro" id="IPR011992">
    <property type="entry name" value="EF-hand-dom_pair"/>
</dbReference>
<organism evidence="6 7">
    <name type="scientific">Anisodus tanguticus</name>
    <dbReference type="NCBI Taxonomy" id="243964"/>
    <lineage>
        <taxon>Eukaryota</taxon>
        <taxon>Viridiplantae</taxon>
        <taxon>Streptophyta</taxon>
        <taxon>Embryophyta</taxon>
        <taxon>Tracheophyta</taxon>
        <taxon>Spermatophyta</taxon>
        <taxon>Magnoliopsida</taxon>
        <taxon>eudicotyledons</taxon>
        <taxon>Gunneridae</taxon>
        <taxon>Pentapetalae</taxon>
        <taxon>asterids</taxon>
        <taxon>lamiids</taxon>
        <taxon>Solanales</taxon>
        <taxon>Solanaceae</taxon>
        <taxon>Solanoideae</taxon>
        <taxon>Hyoscyameae</taxon>
        <taxon>Anisodus</taxon>
    </lineage>
</organism>
<proteinExistence type="predicted"/>
<dbReference type="PANTHER" id="PTHR10891">
    <property type="entry name" value="EF-HAND CALCIUM-BINDING DOMAIN CONTAINING PROTEIN"/>
    <property type="match status" value="1"/>
</dbReference>
<feature type="domain" description="EF-hand" evidence="5">
    <location>
        <begin position="197"/>
        <end position="230"/>
    </location>
</feature>
<feature type="compositionally biased region" description="Polar residues" evidence="4">
    <location>
        <begin position="53"/>
        <end position="67"/>
    </location>
</feature>
<dbReference type="CDD" id="cd00051">
    <property type="entry name" value="EFh"/>
    <property type="match status" value="2"/>
</dbReference>
<comment type="caution">
    <text evidence="6">The sequence shown here is derived from an EMBL/GenBank/DDBJ whole genome shotgun (WGS) entry which is preliminary data.</text>
</comment>